<organism evidence="2 3">
    <name type="scientific">Artemisia annua</name>
    <name type="common">Sweet wormwood</name>
    <dbReference type="NCBI Taxonomy" id="35608"/>
    <lineage>
        <taxon>Eukaryota</taxon>
        <taxon>Viridiplantae</taxon>
        <taxon>Streptophyta</taxon>
        <taxon>Embryophyta</taxon>
        <taxon>Tracheophyta</taxon>
        <taxon>Spermatophyta</taxon>
        <taxon>Magnoliopsida</taxon>
        <taxon>eudicotyledons</taxon>
        <taxon>Gunneridae</taxon>
        <taxon>Pentapetalae</taxon>
        <taxon>asterids</taxon>
        <taxon>campanulids</taxon>
        <taxon>Asterales</taxon>
        <taxon>Asteraceae</taxon>
        <taxon>Asteroideae</taxon>
        <taxon>Anthemideae</taxon>
        <taxon>Artemisiinae</taxon>
        <taxon>Artemisia</taxon>
    </lineage>
</organism>
<proteinExistence type="predicted"/>
<dbReference type="Pfam" id="PF13966">
    <property type="entry name" value="zf-RVT"/>
    <property type="match status" value="1"/>
</dbReference>
<gene>
    <name evidence="2" type="ORF">CTI12_AA592120</name>
</gene>
<sequence>MSDLNIDLGSVFVKKLGDGLSFSFWKDIWIGEQKLETLFPHLFSLEVNKDCKVVDHCNLNNGPHTRTWQWRRPVRDGAEKEQLDGILNILRHFNPSSSNDCWEYSYPCIRRHIEGRTLMSVLDPVCWNKLIPLKVNIFSWRLAIDRLPTICNLGKRGIDLDSTQCPLCDDRLESLQT</sequence>
<dbReference type="PANTHER" id="PTHR36617">
    <property type="entry name" value="PROTEIN, PUTATIVE-RELATED"/>
    <property type="match status" value="1"/>
</dbReference>
<evidence type="ECO:0000313" key="2">
    <source>
        <dbReference type="EMBL" id="PWA37282.1"/>
    </source>
</evidence>
<feature type="domain" description="Reverse transcriptase zinc-binding" evidence="1">
    <location>
        <begin position="124"/>
        <end position="175"/>
    </location>
</feature>
<comment type="caution">
    <text evidence="2">The sequence shown here is derived from an EMBL/GenBank/DDBJ whole genome shotgun (WGS) entry which is preliminary data.</text>
</comment>
<evidence type="ECO:0000313" key="3">
    <source>
        <dbReference type="Proteomes" id="UP000245207"/>
    </source>
</evidence>
<reference evidence="2 3" key="1">
    <citation type="journal article" date="2018" name="Mol. Plant">
        <title>The genome of Artemisia annua provides insight into the evolution of Asteraceae family and artemisinin biosynthesis.</title>
        <authorList>
            <person name="Shen Q."/>
            <person name="Zhang L."/>
            <person name="Liao Z."/>
            <person name="Wang S."/>
            <person name="Yan T."/>
            <person name="Shi P."/>
            <person name="Liu M."/>
            <person name="Fu X."/>
            <person name="Pan Q."/>
            <person name="Wang Y."/>
            <person name="Lv Z."/>
            <person name="Lu X."/>
            <person name="Zhang F."/>
            <person name="Jiang W."/>
            <person name="Ma Y."/>
            <person name="Chen M."/>
            <person name="Hao X."/>
            <person name="Li L."/>
            <person name="Tang Y."/>
            <person name="Lv G."/>
            <person name="Zhou Y."/>
            <person name="Sun X."/>
            <person name="Brodelius P.E."/>
            <person name="Rose J.K.C."/>
            <person name="Tang K."/>
        </authorList>
    </citation>
    <scope>NUCLEOTIDE SEQUENCE [LARGE SCALE GENOMIC DNA]</scope>
    <source>
        <strain evidence="3">cv. Huhao1</strain>
        <tissue evidence="2">Leaf</tissue>
    </source>
</reference>
<keyword evidence="3" id="KW-1185">Reference proteome</keyword>
<dbReference type="EMBL" id="PKPP01017003">
    <property type="protein sequence ID" value="PWA37282.1"/>
    <property type="molecule type" value="Genomic_DNA"/>
</dbReference>
<dbReference type="AlphaFoldDB" id="A0A2U1KKP9"/>
<dbReference type="Proteomes" id="UP000245207">
    <property type="component" value="Unassembled WGS sequence"/>
</dbReference>
<keyword evidence="2" id="KW-0695">RNA-directed DNA polymerase</keyword>
<dbReference type="GO" id="GO:0003964">
    <property type="term" value="F:RNA-directed DNA polymerase activity"/>
    <property type="evidence" value="ECO:0007669"/>
    <property type="project" value="UniProtKB-KW"/>
</dbReference>
<keyword evidence="2" id="KW-0548">Nucleotidyltransferase</keyword>
<accession>A0A2U1KKP9</accession>
<dbReference type="PANTHER" id="PTHR36617:SF16">
    <property type="entry name" value="OS04G0516500 PROTEIN"/>
    <property type="match status" value="1"/>
</dbReference>
<protein>
    <submittedName>
        <fullName evidence="2">RNA-directed DNA polymerase, eukaryota, Reverse transcriptase zinc-binding domain protein</fullName>
    </submittedName>
</protein>
<dbReference type="OrthoDB" id="1705419at2759"/>
<evidence type="ECO:0000259" key="1">
    <source>
        <dbReference type="Pfam" id="PF13966"/>
    </source>
</evidence>
<dbReference type="InterPro" id="IPR026960">
    <property type="entry name" value="RVT-Znf"/>
</dbReference>
<keyword evidence="2" id="KW-0808">Transferase</keyword>
<name>A0A2U1KKP9_ARTAN</name>